<proteinExistence type="inferred from homology"/>
<accession>A0A7S2SRH0</accession>
<dbReference type="GO" id="GO:0033539">
    <property type="term" value="P:fatty acid beta-oxidation using acyl-CoA dehydrogenase"/>
    <property type="evidence" value="ECO:0007669"/>
    <property type="project" value="InterPro"/>
</dbReference>
<dbReference type="Gene3D" id="1.10.540.10">
    <property type="entry name" value="Acyl-CoA dehydrogenase/oxidase, N-terminal domain"/>
    <property type="match status" value="1"/>
</dbReference>
<reference evidence="15" key="1">
    <citation type="submission" date="2021-01" db="EMBL/GenBank/DDBJ databases">
        <authorList>
            <person name="Corre E."/>
            <person name="Pelletier E."/>
            <person name="Niang G."/>
            <person name="Scheremetjew M."/>
            <person name="Finn R."/>
            <person name="Kale V."/>
            <person name="Holt S."/>
            <person name="Cochrane G."/>
            <person name="Meng A."/>
            <person name="Brown T."/>
            <person name="Cohen L."/>
        </authorList>
    </citation>
    <scope>NUCLEOTIDE SEQUENCE</scope>
    <source>
        <strain evidence="15">CCMP1243</strain>
    </source>
</reference>
<evidence type="ECO:0000256" key="2">
    <source>
        <dbReference type="ARBA" id="ARBA00005005"/>
    </source>
</evidence>
<evidence type="ECO:0000259" key="12">
    <source>
        <dbReference type="Pfam" id="PF00441"/>
    </source>
</evidence>
<dbReference type="EMBL" id="HBHJ01027093">
    <property type="protein sequence ID" value="CAD9706934.1"/>
    <property type="molecule type" value="Transcribed_RNA"/>
</dbReference>
<dbReference type="InterPro" id="IPR015396">
    <property type="entry name" value="FadE_C"/>
</dbReference>
<dbReference type="InterPro" id="IPR013786">
    <property type="entry name" value="AcylCoA_DH/ox_N"/>
</dbReference>
<dbReference type="NCBIfam" id="NF009586">
    <property type="entry name" value="PRK13026.1"/>
    <property type="match status" value="1"/>
</dbReference>
<comment type="catalytic activity">
    <reaction evidence="11">
        <text>a long-chain 2,3-saturated fatty acyl-CoA + oxidized [electron-transfer flavoprotein] + H(+) = a long-chain (2E)-enoyl-CoA + reduced [electron-transfer flavoprotein]</text>
        <dbReference type="Rhea" id="RHEA:17721"/>
        <dbReference type="Rhea" id="RHEA-COMP:10685"/>
        <dbReference type="Rhea" id="RHEA-COMP:10686"/>
        <dbReference type="ChEBI" id="CHEBI:15378"/>
        <dbReference type="ChEBI" id="CHEBI:57692"/>
        <dbReference type="ChEBI" id="CHEBI:58307"/>
        <dbReference type="ChEBI" id="CHEBI:83721"/>
        <dbReference type="ChEBI" id="CHEBI:83727"/>
        <dbReference type="EC" id="1.3.8.8"/>
    </reaction>
</comment>
<feature type="domain" description="Acyl-CoA dehydrogenase/oxidase N-terminal" evidence="13">
    <location>
        <begin position="80"/>
        <end position="187"/>
    </location>
</feature>
<comment type="catalytic activity">
    <reaction evidence="10">
        <text>a medium-chain 2,3-saturated fatty acyl-CoA + oxidized [electron-transfer flavoprotein] + H(+) = a medium-chain (2E)-enoyl-CoA + reduced [electron-transfer flavoprotein]</text>
        <dbReference type="Rhea" id="RHEA:14477"/>
        <dbReference type="Rhea" id="RHEA-COMP:10685"/>
        <dbReference type="Rhea" id="RHEA-COMP:10686"/>
        <dbReference type="ChEBI" id="CHEBI:15378"/>
        <dbReference type="ChEBI" id="CHEBI:57692"/>
        <dbReference type="ChEBI" id="CHEBI:58307"/>
        <dbReference type="ChEBI" id="CHEBI:83723"/>
        <dbReference type="ChEBI" id="CHEBI:83726"/>
        <dbReference type="EC" id="1.3.8.7"/>
    </reaction>
</comment>
<dbReference type="FunFam" id="1.20.140.10:FF:000009">
    <property type="entry name" value="Acyl-CoA dehydrogenase"/>
    <property type="match status" value="1"/>
</dbReference>
<dbReference type="Pfam" id="PF00441">
    <property type="entry name" value="Acyl-CoA_dh_1"/>
    <property type="match status" value="1"/>
</dbReference>
<evidence type="ECO:0000256" key="10">
    <source>
        <dbReference type="ARBA" id="ARBA00047882"/>
    </source>
</evidence>
<dbReference type="NCBIfam" id="NF007000">
    <property type="entry name" value="PRK09463.1"/>
    <property type="match status" value="1"/>
</dbReference>
<evidence type="ECO:0000256" key="6">
    <source>
        <dbReference type="ARBA" id="ARBA00020144"/>
    </source>
</evidence>
<dbReference type="InterPro" id="IPR009100">
    <property type="entry name" value="AcylCoA_DH/oxidase_NM_dom_sf"/>
</dbReference>
<dbReference type="GO" id="GO:0051793">
    <property type="term" value="P:medium-chain fatty acid catabolic process"/>
    <property type="evidence" value="ECO:0007669"/>
    <property type="project" value="TreeGrafter"/>
</dbReference>
<dbReference type="InterPro" id="IPR037069">
    <property type="entry name" value="AcylCoA_DH/ox_N_sf"/>
</dbReference>
<dbReference type="SUPFAM" id="SSF47203">
    <property type="entry name" value="Acyl-CoA dehydrogenase C-terminal domain-like"/>
    <property type="match status" value="1"/>
</dbReference>
<dbReference type="InterPro" id="IPR009075">
    <property type="entry name" value="AcylCo_DH/oxidase_C"/>
</dbReference>
<dbReference type="GO" id="GO:0070991">
    <property type="term" value="F:medium-chain fatty acyl-CoA dehydrogenase activity"/>
    <property type="evidence" value="ECO:0007669"/>
    <property type="project" value="UniProtKB-EC"/>
</dbReference>
<dbReference type="Gene3D" id="2.40.110.10">
    <property type="entry name" value="Butyryl-CoA Dehydrogenase, subunit A, domain 2"/>
    <property type="match status" value="1"/>
</dbReference>
<dbReference type="PANTHER" id="PTHR48083">
    <property type="entry name" value="MEDIUM-CHAIN SPECIFIC ACYL-COA DEHYDROGENASE, MITOCHONDRIAL-RELATED"/>
    <property type="match status" value="1"/>
</dbReference>
<dbReference type="InterPro" id="IPR050741">
    <property type="entry name" value="Acyl-CoA_dehydrogenase"/>
</dbReference>
<feature type="domain" description="Acyl-CoA dehydrogenase/oxidase C-terminal" evidence="12">
    <location>
        <begin position="311"/>
        <end position="454"/>
    </location>
</feature>
<evidence type="ECO:0000256" key="7">
    <source>
        <dbReference type="ARBA" id="ARBA00022630"/>
    </source>
</evidence>
<dbReference type="GO" id="GO:0004466">
    <property type="term" value="F:long-chain fatty acyl-CoA dehydrogenase activity"/>
    <property type="evidence" value="ECO:0007669"/>
    <property type="project" value="UniProtKB-EC"/>
</dbReference>
<dbReference type="SUPFAM" id="SSF56645">
    <property type="entry name" value="Acyl-CoA dehydrogenase NM domain-like"/>
    <property type="match status" value="1"/>
</dbReference>
<dbReference type="InterPro" id="IPR036250">
    <property type="entry name" value="AcylCo_DH-like_C"/>
</dbReference>
<evidence type="ECO:0000256" key="5">
    <source>
        <dbReference type="ARBA" id="ARBA00012040"/>
    </source>
</evidence>
<protein>
    <recommendedName>
        <fullName evidence="6">Acyl-coenzyme A dehydrogenase</fullName>
        <ecNumber evidence="4">1.3.8.7</ecNumber>
        <ecNumber evidence="5">1.3.8.8</ecNumber>
    </recommendedName>
</protein>
<evidence type="ECO:0000259" key="13">
    <source>
        <dbReference type="Pfam" id="PF02771"/>
    </source>
</evidence>
<sequence>MASALTSRALLRRALPSARRPFVTNMTYNMAKKMMPKISETERVALGCGTVGFDADIFTGSPSLQKLIDTYDPKLSAEEQAFLDKEVDELCAMLDDYSIVQNADLPPEAWDYMRREGFFSMKIPKEWGGKGFSTAAVSAVLAKLGTKSSDANATVAVPNSLGPGELLARYGTPEQQQYFLPRLASGQLVPCFGLTGPHSGSDATSLIGSYGVVEERNGELGVVATFRKRYITLAPVAGVVGIGLDLQDPNGLLKGSGAEGFTVALLERDHEGLRMGPRHVPLTSAFMNGTVEGDDVWIPMSSILGGQEKCGEGWRMFVECLAEGRGVSLPAGSVAATRLLATSVGAYTRVRKQFKVPIAEFGGIQEALARIGSQGLICVAGADLMNAIVDNHEAPMVISSIMKQSCTERGRRIVIDGMDILGGAGICRGPMNFAGNLYMSMPIAITVEGANIMTRSFQIMGQGITRCHPHMVPLVESLSSDAPDAPVKFRTELFNMAGHGIKNFALSISRGLQSTVATAMRSKTAYKDGKSMVAYHENQMLRLSANLAYAADLALVLGGRLKFEELLLGRLSDAIGAIYLGHAVLWHYEKRKGIEGLEAATEHAMLSLEYEAQVALRDAANNFPEPFGSLVGSLMNVGCAPLGDLSRSYRPAGDALTKEVSNLLTKPSQLREMFAENIFVSDQPGDRVATLLEALPVVVEADSIASALRKEKREATASEQEVLDRANALRDELVQVDVYDRHGVLEADPTYVRSAITQTEQWGDSQDDEPKSAIA</sequence>
<evidence type="ECO:0000256" key="8">
    <source>
        <dbReference type="ARBA" id="ARBA00022827"/>
    </source>
</evidence>
<dbReference type="PANTHER" id="PTHR48083:SF2">
    <property type="entry name" value="MEDIUM-CHAIN SPECIFIC ACYL-COA DEHYDROGENASE, MITOCHONDRIAL"/>
    <property type="match status" value="1"/>
</dbReference>
<dbReference type="EC" id="1.3.8.7" evidence="4"/>
<dbReference type="Gene3D" id="1.20.140.10">
    <property type="entry name" value="Butyryl-CoA Dehydrogenase, subunit A, domain 3"/>
    <property type="match status" value="1"/>
</dbReference>
<keyword evidence="8" id="KW-0274">FAD</keyword>
<dbReference type="AlphaFoldDB" id="A0A7S2SRH0"/>
<organism evidence="15">
    <name type="scientific">Rhizochromulina marina</name>
    <dbReference type="NCBI Taxonomy" id="1034831"/>
    <lineage>
        <taxon>Eukaryota</taxon>
        <taxon>Sar</taxon>
        <taxon>Stramenopiles</taxon>
        <taxon>Ochrophyta</taxon>
        <taxon>Dictyochophyceae</taxon>
        <taxon>Rhizochromulinales</taxon>
        <taxon>Rhizochromulina</taxon>
    </lineage>
</organism>
<evidence type="ECO:0000313" key="15">
    <source>
        <dbReference type="EMBL" id="CAD9706934.1"/>
    </source>
</evidence>
<dbReference type="InterPro" id="IPR046373">
    <property type="entry name" value="Acyl-CoA_Oxase/DH_mid-dom_sf"/>
</dbReference>
<dbReference type="UniPathway" id="UPA00659"/>
<dbReference type="GO" id="GO:0050660">
    <property type="term" value="F:flavin adenine dinucleotide binding"/>
    <property type="evidence" value="ECO:0007669"/>
    <property type="project" value="InterPro"/>
</dbReference>
<comment type="cofactor">
    <cofactor evidence="1">
        <name>FAD</name>
        <dbReference type="ChEBI" id="CHEBI:57692"/>
    </cofactor>
</comment>
<evidence type="ECO:0000256" key="3">
    <source>
        <dbReference type="ARBA" id="ARBA00009347"/>
    </source>
</evidence>
<evidence type="ECO:0000256" key="9">
    <source>
        <dbReference type="ARBA" id="ARBA00023002"/>
    </source>
</evidence>
<gene>
    <name evidence="15" type="ORF">RMAR1173_LOCUS17925</name>
</gene>
<dbReference type="GO" id="GO:0005739">
    <property type="term" value="C:mitochondrion"/>
    <property type="evidence" value="ECO:0007669"/>
    <property type="project" value="TreeGrafter"/>
</dbReference>
<evidence type="ECO:0000256" key="11">
    <source>
        <dbReference type="ARBA" id="ARBA00049247"/>
    </source>
</evidence>
<evidence type="ECO:0000256" key="4">
    <source>
        <dbReference type="ARBA" id="ARBA00012033"/>
    </source>
</evidence>
<dbReference type="EC" id="1.3.8.8" evidence="5"/>
<feature type="domain" description="Acyl-CoA dehydrogenase C-terminal bacterial-type" evidence="14">
    <location>
        <begin position="465"/>
        <end position="728"/>
    </location>
</feature>
<evidence type="ECO:0000256" key="1">
    <source>
        <dbReference type="ARBA" id="ARBA00001974"/>
    </source>
</evidence>
<dbReference type="Pfam" id="PF02771">
    <property type="entry name" value="Acyl-CoA_dh_N"/>
    <property type="match status" value="1"/>
</dbReference>
<comment type="similarity">
    <text evidence="3">Belongs to the acyl-CoA dehydrogenase family.</text>
</comment>
<evidence type="ECO:0000259" key="14">
    <source>
        <dbReference type="Pfam" id="PF09317"/>
    </source>
</evidence>
<comment type="pathway">
    <text evidence="2">Lipid metabolism; fatty acid beta-oxidation.</text>
</comment>
<dbReference type="Pfam" id="PF09317">
    <property type="entry name" value="ACDH_C"/>
    <property type="match status" value="1"/>
</dbReference>
<name>A0A7S2SRH0_9STRA</name>
<keyword evidence="7" id="KW-0285">Flavoprotein</keyword>
<dbReference type="FunFam" id="1.10.540.10:FF:000004">
    <property type="entry name" value="Acyl-CoA dehydrogenase"/>
    <property type="match status" value="1"/>
</dbReference>
<keyword evidence="9" id="KW-0560">Oxidoreductase</keyword>